<evidence type="ECO:0000313" key="3">
    <source>
        <dbReference type="EMBL" id="RYR59438.1"/>
    </source>
</evidence>
<name>A0A445D897_ARAHY</name>
<dbReference type="Proteomes" id="UP000289738">
    <property type="component" value="Chromosome A05"/>
</dbReference>
<feature type="region of interest" description="Disordered" evidence="2">
    <location>
        <begin position="1"/>
        <end position="40"/>
    </location>
</feature>
<keyword evidence="4" id="KW-1185">Reference proteome</keyword>
<proteinExistence type="predicted"/>
<dbReference type="PANTHER" id="PTHR33144">
    <property type="entry name" value="OS10G0409366 PROTEIN-RELATED"/>
    <property type="match status" value="1"/>
</dbReference>
<evidence type="ECO:0000313" key="4">
    <source>
        <dbReference type="Proteomes" id="UP000289738"/>
    </source>
</evidence>
<feature type="coiled-coil region" evidence="1">
    <location>
        <begin position="376"/>
        <end position="415"/>
    </location>
</feature>
<sequence length="452" mass="52009">MPRKSRYRSIPDVDTADKTQNIVTQTSGKNTSFRPPLTQKDAGNATAQLTEIENVAEHAQIFSEDEDYDPETDEVESWDDFVDNLYAEEEVVSRNKPYKSKDTDYWSVVVSDGGVTRTMNLSVRKAIVLPPGRQIILEFNTEMQAIGSLGADFQHFPINEDSWKTMDKALKEHANDTIKRTFLYEEDDRGKRKKVMIQRLGKIWKEARNHLYHKCYDEQMSWEENLKKKPSGINIQQWRWFVNYRLKESTKKKCRQNALNRSKQLYTHTRSSKTTVRLRDEEEKKQQRRIGRGEMFIMTHKKRDGSYMNDDARVVGEAIANIESQDGSSKEISLTDLLAQVFGKEHSGRVQGLGFGPCTTEIIRNTTQQSNSGVQIEEYQREITELKAAAAEQKAEIIELKAAAAKHKAETAEELEKRQTMMNLIKYMLQQQGDTLPLEIDAQLKSLENGAQ</sequence>
<dbReference type="Pfam" id="PF03004">
    <property type="entry name" value="Transposase_24"/>
    <property type="match status" value="1"/>
</dbReference>
<dbReference type="InterPro" id="IPR004252">
    <property type="entry name" value="Probable_transposase_24"/>
</dbReference>
<protein>
    <recommendedName>
        <fullName evidence="5">Transposase Tnp1/En/Spm-like domain-containing protein</fullName>
    </recommendedName>
</protein>
<dbReference type="AlphaFoldDB" id="A0A445D897"/>
<dbReference type="EMBL" id="SDMP01000005">
    <property type="protein sequence ID" value="RYR59438.1"/>
    <property type="molecule type" value="Genomic_DNA"/>
</dbReference>
<comment type="caution">
    <text evidence="3">The sequence shown here is derived from an EMBL/GenBank/DDBJ whole genome shotgun (WGS) entry which is preliminary data.</text>
</comment>
<feature type="compositionally biased region" description="Polar residues" evidence="2">
    <location>
        <begin position="18"/>
        <end position="33"/>
    </location>
</feature>
<evidence type="ECO:0000256" key="1">
    <source>
        <dbReference type="SAM" id="Coils"/>
    </source>
</evidence>
<evidence type="ECO:0000256" key="2">
    <source>
        <dbReference type="SAM" id="MobiDB-lite"/>
    </source>
</evidence>
<evidence type="ECO:0008006" key="5">
    <source>
        <dbReference type="Google" id="ProtNLM"/>
    </source>
</evidence>
<gene>
    <name evidence="3" type="ORF">Ahy_A05g025319</name>
</gene>
<organism evidence="3 4">
    <name type="scientific">Arachis hypogaea</name>
    <name type="common">Peanut</name>
    <dbReference type="NCBI Taxonomy" id="3818"/>
    <lineage>
        <taxon>Eukaryota</taxon>
        <taxon>Viridiplantae</taxon>
        <taxon>Streptophyta</taxon>
        <taxon>Embryophyta</taxon>
        <taxon>Tracheophyta</taxon>
        <taxon>Spermatophyta</taxon>
        <taxon>Magnoliopsida</taxon>
        <taxon>eudicotyledons</taxon>
        <taxon>Gunneridae</taxon>
        <taxon>Pentapetalae</taxon>
        <taxon>rosids</taxon>
        <taxon>fabids</taxon>
        <taxon>Fabales</taxon>
        <taxon>Fabaceae</taxon>
        <taxon>Papilionoideae</taxon>
        <taxon>50 kb inversion clade</taxon>
        <taxon>dalbergioids sensu lato</taxon>
        <taxon>Dalbergieae</taxon>
        <taxon>Pterocarpus clade</taxon>
        <taxon>Arachis</taxon>
    </lineage>
</organism>
<keyword evidence="1" id="KW-0175">Coiled coil</keyword>
<accession>A0A445D897</accession>
<dbReference type="PANTHER" id="PTHR33144:SF45">
    <property type="entry name" value="TRANSPOSASE TNP1_EN_SPM-LIKE DOMAIN-CONTAINING PROTEIN"/>
    <property type="match status" value="1"/>
</dbReference>
<reference evidence="3 4" key="1">
    <citation type="submission" date="2019-01" db="EMBL/GenBank/DDBJ databases">
        <title>Sequencing of cultivated peanut Arachis hypogaea provides insights into genome evolution and oil improvement.</title>
        <authorList>
            <person name="Chen X."/>
        </authorList>
    </citation>
    <scope>NUCLEOTIDE SEQUENCE [LARGE SCALE GENOMIC DNA]</scope>
    <source>
        <strain evidence="4">cv. Fuhuasheng</strain>
        <tissue evidence="3">Leaves</tissue>
    </source>
</reference>